<organism evidence="1 2">
    <name type="scientific">Sorangium cellulosum</name>
    <name type="common">Polyangium cellulosum</name>
    <dbReference type="NCBI Taxonomy" id="56"/>
    <lineage>
        <taxon>Bacteria</taxon>
        <taxon>Pseudomonadati</taxon>
        <taxon>Myxococcota</taxon>
        <taxon>Polyangia</taxon>
        <taxon>Polyangiales</taxon>
        <taxon>Polyangiaceae</taxon>
        <taxon>Sorangium</taxon>
    </lineage>
</organism>
<evidence type="ECO:0000313" key="1">
    <source>
        <dbReference type="EMBL" id="KYF83276.1"/>
    </source>
</evidence>
<dbReference type="Pfam" id="PF05947">
    <property type="entry name" value="T6SS_TssF"/>
    <property type="match status" value="1"/>
</dbReference>
<dbReference type="AlphaFoldDB" id="A0A150RT32"/>
<reference evidence="1 2" key="1">
    <citation type="submission" date="2014-02" db="EMBL/GenBank/DDBJ databases">
        <title>The small core and large imbalanced accessory genome model reveals a collaborative survival strategy of Sorangium cellulosum strains in nature.</title>
        <authorList>
            <person name="Han K."/>
            <person name="Peng R."/>
            <person name="Blom J."/>
            <person name="Li Y.-Z."/>
        </authorList>
    </citation>
    <scope>NUCLEOTIDE SEQUENCE [LARGE SCALE GENOMIC DNA]</scope>
    <source>
        <strain evidence="1 2">So0011-07</strain>
    </source>
</reference>
<dbReference type="NCBIfam" id="TIGR03359">
    <property type="entry name" value="VI_chp_6"/>
    <property type="match status" value="1"/>
</dbReference>
<name>A0A150RT32_SORCE</name>
<dbReference type="EMBL" id="JEMB01002134">
    <property type="protein sequence ID" value="KYF83276.1"/>
    <property type="molecule type" value="Genomic_DNA"/>
</dbReference>
<sequence>MSSSDQDAELLDLYARELAYLRERGAEFAAAYPKIAARLGLEGRHAADPHVERLLEAFAFLTARLQRRLDSDLPELTTALLGVLYPPLLSPVPSMAIAAFEVSPKDSKLTSGHVIERHTPLFAEARGGQTCRFRTCAPVTLWPIEIESASLGAPEALDLPPGSGGVMAALRIRLRSGGPPLRALGVKRLRFFLSGVGLSGYRIYELLFGHTLRVLCAGAAGGRDLAEARLHAVGFEPDEAALPYPVHAPAGHRLIQEYFAFPEKFLFFDVELTRLPEGTACDLLFLLDQRPPASLVLRADTFRLGCAPIINLFPRTTEPIRVDHRFPEYRLVADARRERTTEIHSINKVTATAPGEAEQVEYAPFFSFTHHAEGAGPRAFWHARRLATSREDVPGTDVVLSFVDLDFSPRRPSSRAVYASVLCTNRDLPEEMSAGVPLSLERGAAMGRITCLTKPTPQRDPPLGGQALWRLVSNLSLNHLSLSGPGGTDALKEILRVYLFASIPEAERQIQGIADLSARVVTRRVGADAWRGFCRGTEVTLTLDEEQFVGSSPLLFAEVLSRYLSLQAHINSFTELVLKSTGRAEVWKRWRPMAGTKALL</sequence>
<dbReference type="PANTHER" id="PTHR35370:SF1">
    <property type="entry name" value="TYPE VI SECRETION SYSTEM COMPONENT TSSF1"/>
    <property type="match status" value="1"/>
</dbReference>
<accession>A0A150RT32</accession>
<evidence type="ECO:0000313" key="2">
    <source>
        <dbReference type="Proteomes" id="UP000075635"/>
    </source>
</evidence>
<dbReference type="PANTHER" id="PTHR35370">
    <property type="entry name" value="CYTOPLASMIC PROTEIN-RELATED-RELATED"/>
    <property type="match status" value="1"/>
</dbReference>
<comment type="caution">
    <text evidence="1">The sequence shown here is derived from an EMBL/GenBank/DDBJ whole genome shotgun (WGS) entry which is preliminary data.</text>
</comment>
<dbReference type="Proteomes" id="UP000075635">
    <property type="component" value="Unassembled WGS sequence"/>
</dbReference>
<evidence type="ECO:0008006" key="3">
    <source>
        <dbReference type="Google" id="ProtNLM"/>
    </source>
</evidence>
<gene>
    <name evidence="1" type="ORF">BE17_17260</name>
</gene>
<protein>
    <recommendedName>
        <fullName evidence="3">Type VI secretion system protein ImpG</fullName>
    </recommendedName>
</protein>
<dbReference type="InterPro" id="IPR010272">
    <property type="entry name" value="T6SS_TssF"/>
</dbReference>
<proteinExistence type="predicted"/>
<dbReference type="PIRSF" id="PIRSF028304">
    <property type="entry name" value="UCP028304"/>
    <property type="match status" value="1"/>
</dbReference>